<name>A0ABY4RTF7_9BACL</name>
<accession>A0ABY4RTF7</accession>
<reference evidence="1" key="2">
    <citation type="journal article" date="2021" name="J Anim Sci Technol">
        <title>Complete genome sequence of Paenibacillus konkukensis sp. nov. SK3146 as a potential probiotic strain.</title>
        <authorList>
            <person name="Jung H.I."/>
            <person name="Park S."/>
            <person name="Niu K.M."/>
            <person name="Lee S.W."/>
            <person name="Kothari D."/>
            <person name="Yi K.J."/>
            <person name="Kim S.K."/>
        </authorList>
    </citation>
    <scope>NUCLEOTIDE SEQUENCE</scope>
    <source>
        <strain evidence="1">SK3146</strain>
    </source>
</reference>
<reference evidence="1" key="1">
    <citation type="submission" date="2018-02" db="EMBL/GenBank/DDBJ databases">
        <authorList>
            <person name="Kim S.-K."/>
            <person name="Jung H.-I."/>
            <person name="Lee S.-W."/>
        </authorList>
    </citation>
    <scope>NUCLEOTIDE SEQUENCE</scope>
    <source>
        <strain evidence="1">SK3146</strain>
    </source>
</reference>
<sequence length="53" mass="5830">MMDIIKLKVSWQLALALLGGAFFVSRICSSGHDNCHMKRMTFMNTAGLAATLQ</sequence>
<dbReference type="Proteomes" id="UP001057134">
    <property type="component" value="Chromosome"/>
</dbReference>
<proteinExistence type="predicted"/>
<dbReference type="EMBL" id="CP027059">
    <property type="protein sequence ID" value="UQZ85262.1"/>
    <property type="molecule type" value="Genomic_DNA"/>
</dbReference>
<organism evidence="1 2">
    <name type="scientific">Paenibacillus konkukensis</name>
    <dbReference type="NCBI Taxonomy" id="2020716"/>
    <lineage>
        <taxon>Bacteria</taxon>
        <taxon>Bacillati</taxon>
        <taxon>Bacillota</taxon>
        <taxon>Bacilli</taxon>
        <taxon>Bacillales</taxon>
        <taxon>Paenibacillaceae</taxon>
        <taxon>Paenibacillus</taxon>
    </lineage>
</organism>
<evidence type="ECO:0000313" key="1">
    <source>
        <dbReference type="EMBL" id="UQZ85262.1"/>
    </source>
</evidence>
<evidence type="ECO:0000313" key="2">
    <source>
        <dbReference type="Proteomes" id="UP001057134"/>
    </source>
</evidence>
<gene>
    <name evidence="1" type="ORF">SK3146_04551</name>
</gene>
<keyword evidence="2" id="KW-1185">Reference proteome</keyword>
<protein>
    <submittedName>
        <fullName evidence="1">Uncharacterized protein</fullName>
    </submittedName>
</protein>